<dbReference type="PANTHER" id="PTHR39332">
    <property type="entry name" value="BLL4707 PROTEIN"/>
    <property type="match status" value="1"/>
</dbReference>
<dbReference type="SUPFAM" id="SSF55961">
    <property type="entry name" value="Bet v1-like"/>
    <property type="match status" value="1"/>
</dbReference>
<dbReference type="RefSeq" id="WP_046476402.1">
    <property type="nucleotide sequence ID" value="NZ_LN829118.1"/>
</dbReference>
<dbReference type="Proteomes" id="UP000033187">
    <property type="component" value="Chromosome 1"/>
</dbReference>
<feature type="signal peptide" evidence="1">
    <location>
        <begin position="1"/>
        <end position="22"/>
    </location>
</feature>
<dbReference type="Pfam" id="PF10604">
    <property type="entry name" value="Polyketide_cyc2"/>
    <property type="match status" value="1"/>
</dbReference>
<dbReference type="AlphaFoldDB" id="A0A0D6JAR7"/>
<evidence type="ECO:0000256" key="1">
    <source>
        <dbReference type="SAM" id="SignalP"/>
    </source>
</evidence>
<dbReference type="InterPro" id="IPR019587">
    <property type="entry name" value="Polyketide_cyclase/dehydratase"/>
</dbReference>
<dbReference type="KEGG" id="fil:BN1229_v1_0556"/>
<dbReference type="InterPro" id="IPR023393">
    <property type="entry name" value="START-like_dom_sf"/>
</dbReference>
<reference evidence="3" key="1">
    <citation type="submission" date="2015-02" db="EMBL/GenBank/DDBJ databases">
        <authorList>
            <person name="Chooi Y.-H."/>
        </authorList>
    </citation>
    <scope>NUCLEOTIDE SEQUENCE [LARGE SCALE GENOMIC DNA]</scope>
    <source>
        <strain evidence="3">strain Y</strain>
    </source>
</reference>
<protein>
    <recommendedName>
        <fullName evidence="4">Polyketide cyclase/dehydrase</fullName>
    </recommendedName>
</protein>
<evidence type="ECO:0008006" key="4">
    <source>
        <dbReference type="Google" id="ProtNLM"/>
    </source>
</evidence>
<proteinExistence type="predicted"/>
<organism evidence="2 3">
    <name type="scientific">Candidatus Filomicrobium marinum</name>
    <dbReference type="NCBI Taxonomy" id="1608628"/>
    <lineage>
        <taxon>Bacteria</taxon>
        <taxon>Pseudomonadati</taxon>
        <taxon>Pseudomonadota</taxon>
        <taxon>Alphaproteobacteria</taxon>
        <taxon>Hyphomicrobiales</taxon>
        <taxon>Hyphomicrobiaceae</taxon>
        <taxon>Filomicrobium</taxon>
    </lineage>
</organism>
<gene>
    <name evidence="2" type="ORF">YBN1229_v1_0558</name>
</gene>
<dbReference type="Gene3D" id="3.30.530.20">
    <property type="match status" value="1"/>
</dbReference>
<evidence type="ECO:0000313" key="2">
    <source>
        <dbReference type="EMBL" id="CPR15908.1"/>
    </source>
</evidence>
<evidence type="ECO:0000313" key="3">
    <source>
        <dbReference type="Proteomes" id="UP000033187"/>
    </source>
</evidence>
<dbReference type="CDD" id="cd07821">
    <property type="entry name" value="PYR_PYL_RCAR_like"/>
    <property type="match status" value="1"/>
</dbReference>
<dbReference type="PANTHER" id="PTHR39332:SF7">
    <property type="entry name" value="SRPBCC FAMILY PROTEIN"/>
    <property type="match status" value="1"/>
</dbReference>
<name>A0A0D6JAR7_9HYPH</name>
<keyword evidence="1" id="KW-0732">Signal</keyword>
<dbReference type="KEGG" id="fiy:BN1229_v1_0558"/>
<dbReference type="OrthoDB" id="1364128at2"/>
<accession>A0A0D6JAR7</accession>
<sequence length="178" mass="19090">MLRCLALLLALTPAVLALPAAAHGPTRQKVTETVEINAPADKVWAVIGNFQDMSWHPAVTKTEGEGGNAEGAKRTLTLDGGGLIHESLLNYDADKKSLKYQITDVDVKVLPVNNYSSWLSVEEADGGKSVVTWKGAFYRGYMNNDPPPELNDEAAVKAVKGVYRGGLDNLKKLLEAGG</sequence>
<dbReference type="EMBL" id="LN829119">
    <property type="protein sequence ID" value="CPR15908.1"/>
    <property type="molecule type" value="Genomic_DNA"/>
</dbReference>
<feature type="chain" id="PRO_5002306237" description="Polyketide cyclase/dehydrase" evidence="1">
    <location>
        <begin position="23"/>
        <end position="178"/>
    </location>
</feature>
<keyword evidence="3" id="KW-1185">Reference proteome</keyword>